<feature type="region of interest" description="Disordered" evidence="1">
    <location>
        <begin position="32"/>
        <end position="53"/>
    </location>
</feature>
<evidence type="ECO:0000256" key="1">
    <source>
        <dbReference type="SAM" id="MobiDB-lite"/>
    </source>
</evidence>
<dbReference type="AlphaFoldDB" id="A0A5J4UR13"/>
<evidence type="ECO:0000313" key="2">
    <source>
        <dbReference type="EMBL" id="KAA6372888.1"/>
    </source>
</evidence>
<accession>A0A5J4UR13</accession>
<reference evidence="2 3" key="1">
    <citation type="submission" date="2019-03" db="EMBL/GenBank/DDBJ databases">
        <title>Single cell metagenomics reveals metabolic interactions within the superorganism composed of flagellate Streblomastix strix and complex community of Bacteroidetes bacteria on its surface.</title>
        <authorList>
            <person name="Treitli S.C."/>
            <person name="Kolisko M."/>
            <person name="Husnik F."/>
            <person name="Keeling P."/>
            <person name="Hampl V."/>
        </authorList>
    </citation>
    <scope>NUCLEOTIDE SEQUENCE [LARGE SCALE GENOMIC DNA]</scope>
    <source>
        <strain evidence="2">ST1C</strain>
    </source>
</reference>
<name>A0A5J4UR13_9EUKA</name>
<protein>
    <submittedName>
        <fullName evidence="2">Uncharacterized protein</fullName>
    </submittedName>
</protein>
<sequence>MGDVTFSAESGTVWMYEINWYNNGDIVPDKVTPTSDATPLADSGTEVAGTSNEYSRGDHQHLLQLSTSLPSKDTSVVNIGSARTYTRSDHQHPIQTVDSITRTDTTDEYYGTVAAYARNNHSHPINVQTNASIVTEIMYFGLYNQQQWVQFLLEQSFISIQMEKLLCVAIQLGKQFNANDIDIYLINQAPVEPIADEMSEEIVKKS</sequence>
<comment type="caution">
    <text evidence="2">The sequence shown here is derived from an EMBL/GenBank/DDBJ whole genome shotgun (WGS) entry which is preliminary data.</text>
</comment>
<dbReference type="Proteomes" id="UP000324800">
    <property type="component" value="Unassembled WGS sequence"/>
</dbReference>
<gene>
    <name evidence="2" type="ORF">EZS28_031585</name>
</gene>
<proteinExistence type="predicted"/>
<evidence type="ECO:0000313" key="3">
    <source>
        <dbReference type="Proteomes" id="UP000324800"/>
    </source>
</evidence>
<dbReference type="EMBL" id="SNRW01013206">
    <property type="protein sequence ID" value="KAA6372888.1"/>
    <property type="molecule type" value="Genomic_DNA"/>
</dbReference>
<organism evidence="2 3">
    <name type="scientific">Streblomastix strix</name>
    <dbReference type="NCBI Taxonomy" id="222440"/>
    <lineage>
        <taxon>Eukaryota</taxon>
        <taxon>Metamonada</taxon>
        <taxon>Preaxostyla</taxon>
        <taxon>Oxymonadida</taxon>
        <taxon>Streblomastigidae</taxon>
        <taxon>Streblomastix</taxon>
    </lineage>
</organism>